<evidence type="ECO:0000256" key="5">
    <source>
        <dbReference type="SAM" id="MobiDB-lite"/>
    </source>
</evidence>
<dbReference type="InterPro" id="IPR013524">
    <property type="entry name" value="Runt_dom"/>
</dbReference>
<dbReference type="PANTHER" id="PTHR11950">
    <property type="entry name" value="RUNT RELATED"/>
    <property type="match status" value="1"/>
</dbReference>
<dbReference type="GO" id="GO:0001709">
    <property type="term" value="P:cell fate determination"/>
    <property type="evidence" value="ECO:0007669"/>
    <property type="project" value="UniProtKB-ARBA"/>
</dbReference>
<dbReference type="FunFam" id="2.60.40.720:FF:000001">
    <property type="entry name" value="Runt-related transcription factor"/>
    <property type="match status" value="1"/>
</dbReference>
<feature type="region of interest" description="Disordered" evidence="5">
    <location>
        <begin position="527"/>
        <end position="581"/>
    </location>
</feature>
<comment type="caution">
    <text evidence="7">The sequence shown here is derived from an EMBL/GenBank/DDBJ whole genome shotgun (WGS) entry which is preliminary data.</text>
</comment>
<feature type="region of interest" description="Disordered" evidence="5">
    <location>
        <begin position="667"/>
        <end position="724"/>
    </location>
</feature>
<protein>
    <recommendedName>
        <fullName evidence="6">Runt domain-containing protein</fullName>
    </recommendedName>
</protein>
<evidence type="ECO:0000313" key="8">
    <source>
        <dbReference type="Proteomes" id="UP000708208"/>
    </source>
</evidence>
<dbReference type="GO" id="GO:0000981">
    <property type="term" value="F:DNA-binding transcription factor activity, RNA polymerase II-specific"/>
    <property type="evidence" value="ECO:0007669"/>
    <property type="project" value="TreeGrafter"/>
</dbReference>
<evidence type="ECO:0000313" key="7">
    <source>
        <dbReference type="EMBL" id="CAG7830363.1"/>
    </source>
</evidence>
<dbReference type="PANTHER" id="PTHR11950:SF31">
    <property type="entry name" value="SEGMENTATION PROTEIN RUNT"/>
    <property type="match status" value="1"/>
</dbReference>
<keyword evidence="3" id="KW-0804">Transcription</keyword>
<dbReference type="GO" id="GO:0000978">
    <property type="term" value="F:RNA polymerase II cis-regulatory region sequence-specific DNA binding"/>
    <property type="evidence" value="ECO:0007669"/>
    <property type="project" value="TreeGrafter"/>
</dbReference>
<keyword evidence="8" id="KW-1185">Reference proteome</keyword>
<dbReference type="InterPro" id="IPR000040">
    <property type="entry name" value="AML1_Runt"/>
</dbReference>
<gene>
    <name evidence="7" type="ORF">AFUS01_LOCUS40171</name>
</gene>
<accession>A0A8J2LEW5</accession>
<dbReference type="Proteomes" id="UP000708208">
    <property type="component" value="Unassembled WGS sequence"/>
</dbReference>
<dbReference type="EMBL" id="CAJVCH010555513">
    <property type="protein sequence ID" value="CAG7830363.1"/>
    <property type="molecule type" value="Genomic_DNA"/>
</dbReference>
<dbReference type="Pfam" id="PF00853">
    <property type="entry name" value="Runt"/>
    <property type="match status" value="1"/>
</dbReference>
<feature type="region of interest" description="Disordered" evidence="5">
    <location>
        <begin position="613"/>
        <end position="649"/>
    </location>
</feature>
<keyword evidence="2" id="KW-0805">Transcription regulation</keyword>
<name>A0A8J2LEW5_9HEXA</name>
<keyword evidence="4" id="KW-0539">Nucleus</keyword>
<feature type="compositionally biased region" description="Basic and acidic residues" evidence="5">
    <location>
        <begin position="711"/>
        <end position="724"/>
    </location>
</feature>
<organism evidence="7 8">
    <name type="scientific">Allacma fusca</name>
    <dbReference type="NCBI Taxonomy" id="39272"/>
    <lineage>
        <taxon>Eukaryota</taxon>
        <taxon>Metazoa</taxon>
        <taxon>Ecdysozoa</taxon>
        <taxon>Arthropoda</taxon>
        <taxon>Hexapoda</taxon>
        <taxon>Collembola</taxon>
        <taxon>Symphypleona</taxon>
        <taxon>Sminthuridae</taxon>
        <taxon>Allacma</taxon>
    </lineage>
</organism>
<dbReference type="PROSITE" id="PS51062">
    <property type="entry name" value="RUNT"/>
    <property type="match status" value="1"/>
</dbReference>
<feature type="domain" description="Runt" evidence="6">
    <location>
        <begin position="222"/>
        <end position="350"/>
    </location>
</feature>
<dbReference type="OrthoDB" id="10029800at2759"/>
<evidence type="ECO:0000256" key="1">
    <source>
        <dbReference type="ARBA" id="ARBA00004123"/>
    </source>
</evidence>
<proteinExistence type="predicted"/>
<feature type="compositionally biased region" description="Low complexity" evidence="5">
    <location>
        <begin position="616"/>
        <end position="626"/>
    </location>
</feature>
<evidence type="ECO:0000256" key="2">
    <source>
        <dbReference type="ARBA" id="ARBA00023015"/>
    </source>
</evidence>
<evidence type="ECO:0000256" key="4">
    <source>
        <dbReference type="ARBA" id="ARBA00023242"/>
    </source>
</evidence>
<comment type="subcellular location">
    <subcellularLocation>
        <location evidence="1">Nucleus</location>
    </subcellularLocation>
</comment>
<evidence type="ECO:0000259" key="6">
    <source>
        <dbReference type="PROSITE" id="PS51062"/>
    </source>
</evidence>
<feature type="region of interest" description="Disordered" evidence="5">
    <location>
        <begin position="443"/>
        <end position="485"/>
    </location>
</feature>
<reference evidence="7" key="1">
    <citation type="submission" date="2021-06" db="EMBL/GenBank/DDBJ databases">
        <authorList>
            <person name="Hodson N. C."/>
            <person name="Mongue J. A."/>
            <person name="Jaron S. K."/>
        </authorList>
    </citation>
    <scope>NUCLEOTIDE SEQUENCE</scope>
</reference>
<feature type="compositionally biased region" description="Low complexity" evidence="5">
    <location>
        <begin position="530"/>
        <end position="569"/>
    </location>
</feature>
<sequence>MPRWSCGGGLKCNHGLVGRANHGREDWLAGERGQKRCQAEPTKISEASLPWSASNPPSLNGEYVVDATAHTAFLWQSVGSYILSALLSFLAAHKSTRLYSLLGETHHEEKVCAPQDDFFSHPKNIPLRLPPKLLRPKSGLPMSISFCGPGAPNLFTSLPLFYNSETNQPTHAFLAYQNRNRSHTRISSHLFRCPSSKCSYHSLVWFFTKRISRSEIMTERLLTEMMTEAPGGELVRTGSPNLICTVLPLHWRSNKTLPVAFKVICLGDVLDGTLVTVRAGNDDNFCGELRNATAIMKNQIAKFNDLRFVGRSGRGKSFTLTITLGTSPPQVTTYNKAIKVTVDGPREPRSKTRHGGPFSPFGFGPRPLLPPNFPGVGALDPLRSHESFKLPLGLSPHDWPLALSRGGPPNGYPSYLQSLASASAAAAAAAAAVQQPSHCNPMLLHSPLSATSDLHHHSHHHHSPPPMTKRSASSASISPPLKSPEFLKDHLSGGFRTVPTSLSDLTFDLSKHPSLWASSAFTGIGGPPVSGNNHSSNNNNNNISSNGSSGSGNSVHSGSHNSGSNLQSNGGNGGRSGSGTYLGPPLLPHPLLYTHLCNNAWMTNEIHNVMTKLQHHQLQQQQQQQLGMRSSPSPPTVPSIPSLSSSQNTSMISLTKKRHLIDELRGSKSPAMGETNSHKNSLVLRDNSVGNSGGKRELSPTPHSPPAKKSKSNEGKSTEVWRPY</sequence>
<evidence type="ECO:0000256" key="3">
    <source>
        <dbReference type="ARBA" id="ARBA00023163"/>
    </source>
</evidence>
<dbReference type="GO" id="GO:0005634">
    <property type="term" value="C:nucleus"/>
    <property type="evidence" value="ECO:0007669"/>
    <property type="project" value="UniProtKB-SubCell"/>
</dbReference>
<dbReference type="GO" id="GO:0005524">
    <property type="term" value="F:ATP binding"/>
    <property type="evidence" value="ECO:0007669"/>
    <property type="project" value="InterPro"/>
</dbReference>
<dbReference type="AlphaFoldDB" id="A0A8J2LEW5"/>